<dbReference type="PRINTS" id="PR00819">
    <property type="entry name" value="CBXCFQXSUPER"/>
</dbReference>
<feature type="compositionally biased region" description="Polar residues" evidence="6">
    <location>
        <begin position="2155"/>
        <end position="2172"/>
    </location>
</feature>
<dbReference type="PANTHER" id="PTHR43392:SF2">
    <property type="entry name" value="AAA-TYPE ATPASE FAMILY PROTEIN _ ANKYRIN REPEAT FAMILY PROTEIN"/>
    <property type="match status" value="1"/>
</dbReference>
<keyword evidence="5" id="KW-0175">Coiled coil</keyword>
<keyword evidence="9" id="KW-1185">Reference proteome</keyword>
<proteinExistence type="inferred from homology"/>
<evidence type="ECO:0000259" key="7">
    <source>
        <dbReference type="SMART" id="SM00382"/>
    </source>
</evidence>
<dbReference type="InterPro" id="IPR027417">
    <property type="entry name" value="P-loop_NTPase"/>
</dbReference>
<feature type="region of interest" description="Disordered" evidence="6">
    <location>
        <begin position="2120"/>
        <end position="2200"/>
    </location>
</feature>
<comment type="caution">
    <text evidence="8">The sequence shown here is derived from an EMBL/GenBank/DDBJ whole genome shotgun (WGS) entry which is preliminary data.</text>
</comment>
<gene>
    <name evidence="8" type="ORF">TWF730_008133</name>
</gene>
<reference evidence="8 9" key="1">
    <citation type="submission" date="2019-10" db="EMBL/GenBank/DDBJ databases">
        <authorList>
            <person name="Palmer J.M."/>
        </authorList>
    </citation>
    <scope>NUCLEOTIDE SEQUENCE [LARGE SCALE GENOMIC DNA]</scope>
    <source>
        <strain evidence="8 9">TWF730</strain>
    </source>
</reference>
<accession>A0AAV9VCM5</accession>
<dbReference type="SMART" id="SM00382">
    <property type="entry name" value="AAA"/>
    <property type="match status" value="4"/>
</dbReference>
<evidence type="ECO:0000256" key="5">
    <source>
        <dbReference type="SAM" id="Coils"/>
    </source>
</evidence>
<dbReference type="InterPro" id="IPR050773">
    <property type="entry name" value="CbxX/CfxQ_RuBisCO_ESX"/>
</dbReference>
<dbReference type="CDD" id="cd18808">
    <property type="entry name" value="SF1_C_Upf1"/>
    <property type="match status" value="1"/>
</dbReference>
<dbReference type="Pfam" id="PF00004">
    <property type="entry name" value="AAA"/>
    <property type="match status" value="3"/>
</dbReference>
<dbReference type="InterPro" id="IPR000641">
    <property type="entry name" value="CbxX/CfxQ"/>
</dbReference>
<evidence type="ECO:0000256" key="6">
    <source>
        <dbReference type="SAM" id="MobiDB-lite"/>
    </source>
</evidence>
<name>A0AAV9VCM5_9PEZI</name>
<feature type="coiled-coil region" evidence="5">
    <location>
        <begin position="2215"/>
        <end position="2293"/>
    </location>
</feature>
<dbReference type="PANTHER" id="PTHR43392">
    <property type="entry name" value="AAA-TYPE ATPASE FAMILY PROTEIN / ANKYRIN REPEAT FAMILY PROTEIN"/>
    <property type="match status" value="1"/>
</dbReference>
<feature type="domain" description="AAA+ ATPase" evidence="7">
    <location>
        <begin position="1882"/>
        <end position="2019"/>
    </location>
</feature>
<dbReference type="Pfam" id="PF13086">
    <property type="entry name" value="AAA_11"/>
    <property type="match status" value="1"/>
</dbReference>
<feature type="domain" description="AAA+ ATPase" evidence="7">
    <location>
        <begin position="1612"/>
        <end position="1753"/>
    </location>
</feature>
<keyword evidence="3" id="KW-0347">Helicase</keyword>
<dbReference type="EMBL" id="JAVHNS010000004">
    <property type="protein sequence ID" value="KAK6358814.1"/>
    <property type="molecule type" value="Genomic_DNA"/>
</dbReference>
<dbReference type="GO" id="GO:0005524">
    <property type="term" value="F:ATP binding"/>
    <property type="evidence" value="ECO:0007669"/>
    <property type="project" value="UniProtKB-KW"/>
</dbReference>
<keyword evidence="3" id="KW-0378">Hydrolase</keyword>
<dbReference type="SUPFAM" id="SSF52540">
    <property type="entry name" value="P-loop containing nucleoside triphosphate hydrolases"/>
    <property type="match status" value="4"/>
</dbReference>
<feature type="compositionally biased region" description="Basic and acidic residues" evidence="6">
    <location>
        <begin position="2144"/>
        <end position="2154"/>
    </location>
</feature>
<evidence type="ECO:0000256" key="2">
    <source>
        <dbReference type="ARBA" id="ARBA00022741"/>
    </source>
</evidence>
<dbReference type="InterPro" id="IPR003959">
    <property type="entry name" value="ATPase_AAA_core"/>
</dbReference>
<dbReference type="Proteomes" id="UP001373714">
    <property type="component" value="Unassembled WGS sequence"/>
</dbReference>
<dbReference type="FunFam" id="3.40.50.300:FF:001660">
    <property type="entry name" value="NF-X1 finger and helicase protein, putative"/>
    <property type="match status" value="1"/>
</dbReference>
<keyword evidence="2" id="KW-0547">Nucleotide-binding</keyword>
<evidence type="ECO:0000256" key="1">
    <source>
        <dbReference type="ARBA" id="ARBA00010378"/>
    </source>
</evidence>
<dbReference type="FunFam" id="3.40.50.300:FF:000216">
    <property type="entry name" value="Type VII secretion ATPase EccA"/>
    <property type="match status" value="3"/>
</dbReference>
<dbReference type="Gene3D" id="1.10.8.60">
    <property type="match status" value="2"/>
</dbReference>
<evidence type="ECO:0000313" key="9">
    <source>
        <dbReference type="Proteomes" id="UP001373714"/>
    </source>
</evidence>
<protein>
    <recommendedName>
        <fullName evidence="7">AAA+ ATPase domain-containing protein</fullName>
    </recommendedName>
</protein>
<dbReference type="InterPro" id="IPR041627">
    <property type="entry name" value="AAA_lid_6"/>
</dbReference>
<evidence type="ECO:0000256" key="4">
    <source>
        <dbReference type="ARBA" id="ARBA00022840"/>
    </source>
</evidence>
<dbReference type="Pfam" id="PF13087">
    <property type="entry name" value="AAA_12"/>
    <property type="match status" value="1"/>
</dbReference>
<feature type="compositionally biased region" description="Low complexity" evidence="6">
    <location>
        <begin position="1230"/>
        <end position="1249"/>
    </location>
</feature>
<feature type="region of interest" description="Disordered" evidence="6">
    <location>
        <begin position="1216"/>
        <end position="1276"/>
    </location>
</feature>
<feature type="compositionally biased region" description="Basic and acidic residues" evidence="6">
    <location>
        <begin position="1264"/>
        <end position="1276"/>
    </location>
</feature>
<dbReference type="InterPro" id="IPR041679">
    <property type="entry name" value="DNA2/NAM7-like_C"/>
</dbReference>
<evidence type="ECO:0000313" key="8">
    <source>
        <dbReference type="EMBL" id="KAK6358814.1"/>
    </source>
</evidence>
<comment type="similarity">
    <text evidence="1">Belongs to the CbxX/CfxQ family.</text>
</comment>
<feature type="domain" description="AAA+ ATPase" evidence="7">
    <location>
        <begin position="479"/>
        <end position="885"/>
    </location>
</feature>
<feature type="domain" description="AAA+ ATPase" evidence="7">
    <location>
        <begin position="1334"/>
        <end position="1470"/>
    </location>
</feature>
<dbReference type="GO" id="GO:0016887">
    <property type="term" value="F:ATP hydrolysis activity"/>
    <property type="evidence" value="ECO:0007669"/>
    <property type="project" value="InterPro"/>
</dbReference>
<feature type="compositionally biased region" description="Polar residues" evidence="6">
    <location>
        <begin position="1250"/>
        <end position="1263"/>
    </location>
</feature>
<dbReference type="InterPro" id="IPR047187">
    <property type="entry name" value="SF1_C_Upf1"/>
</dbReference>
<dbReference type="Gene3D" id="3.40.50.300">
    <property type="entry name" value="P-loop containing nucleotide triphosphate hydrolases"/>
    <property type="match status" value="5"/>
</dbReference>
<dbReference type="GO" id="GO:0004386">
    <property type="term" value="F:helicase activity"/>
    <property type="evidence" value="ECO:0007669"/>
    <property type="project" value="InterPro"/>
</dbReference>
<sequence length="2328" mass="259684">MGDQEDSAKRLARQTKLFNATIHGHRELKNAADGNRFLESLCAQEDVTKCVESVVAATGGINAVAKSFRFSRDSVFLNGLAASVLHRLSDPSLKQVYAGEFLNRILEAIVEPPTFWNTLVEAHQAQILDDRATHAFAWLLFEILSCHSSEGLPDVRGVAEHVTGNESLINGSSLGIRNLGQKIKHLLSSTSSNGAEEGPGGRHDNDFVDYRKVKLLPTPDEFASRERPFYRRADVVESVDDPSKSLVHLDNQFRLLREDFLGELRDDFHIAIGQKKGKRRFILEGLEFNGVDCGTVRKRKPCSVKLQCNGHIPQLKGLKGATARKDFLRENKKFIKHDSFGCLINGDEIVAFANVDRDEDLLAQEKPVIVLSIEDEKSFNNVLYVSKTSGELKFVQVDTAFFAYSPILKRLQSMKEIPLQEQLLSLSPSSNEVLSGIGPTSVVNSIRAHLEDDLQGILGTKKSVKLDIAQAESLLTGLTKKVSLIQGPPGTGKSFIGALIAKALHDHTKETILVQTYTNHALDQFLEDLLNIGIPTNSIVRLGSKSTTGTKALSLFEQQSTYKENGATYKRRQDQKSQAESYHDALIKKVNQYTTFQPTEKILLDYLEFSADSDFFDAFVVPENKEGMAVVGRRGKKISAHYLFQRWSSGHDAGVFRHSAKQQFPTVWAMDAEIRSTHLKRWTREVFDEQISEVGNLMRKYNECQEQLKQIRQLGDSHIIEQKRIIGCTTTAAAMHTDQLQKASPGVVLVEEAGEILESHILTAMTPNTKQLVLIGDHKQLRPKVNNHALTVEKGDGYNLNQSLFERLVLAGVPHITLNRQHRMCPEISSLVRNLTYPELEDAEGTNGRPRLRGFQDSVIFVSHSHPELNATRIADRRDDGSNLSKENEYEAEILIKCVRYLGQQGYGTSNLVVLTPYLGQLCVLRDTLSKDNDPVLNDLDSFELIRAGLLSPAGAGVGKRQIKISTIDNYQGEESDIVIVSLTRSNSVGDIGFMASPQRVNVLLSRARNALIMIGNADTFMNSRKGKDVWIPLMEQLKKNGHVYDGFPIQCEQHPEKKALLKTKEEFDMVCPDGGCSEPCGILLNCGQHECPHRCHQLQDHTKMECPTIIKSRCSQKKHNISRKCYDKAAAVCRKCEAEDRERERQRQRDHKLDQERQAKQVAYARKLAEIEDEIDHQKRLLREKRDDCDRENSISQKQQDLASLKAKVKVFSEGGAGSASSLPKQSDPPSSGRATSSTTTTKTPPATQANLTVPQPSQNSMKEPESNEDRGEWEISESKADWEWLKQFEGAENEALDSLMDMIGLESVKQEFLGIKAKVDVVVRQNVSLNDERFGAALLGNPGTGKTTVARLYAKFLVKVGALPGSYFHESSGSSLANDGVSACKAHIDKILEEGGGVFFIDEAYQLVSGNSYGGKAVLDYLLAEIENLTGKIVFVLAGYHKQMEAFFAHNPGIPSRIPKRMEFQDYDDKELQTIFCHYLKSKYKGSMSVEDGLAGLYVRIVARRIGRGRGRDGFGNAREVQNRLAQITERQAKRLRKERRAGLKPDDNMLSKEDLIGPEPSAVLKNNAAWAKLRKMIGLKAVKTTIRVLLDGIQFNYQRELDEKPLVQYSLNRCFIGSPGTGKTSVAKLYGRILADIGLLSDGEVVVKNPADFVGSVLGASEANTKAILASTVGKVLIIDEAYMLAGGADPYKTAVIDTIVAEVQSTPGEDRCVLLLGYKDQMEEMFRDVNPGLARRFPLDSAFVFEDFNDDELRRILDLKLKEIGFGATDQAKNVAMEVLSRARNRPNFGNAGEVDILLDRAKELHQKHVSAGETKNSDIFDAVDFDPDFDRGTRAATNLVQLFQDVVGCENVIKQFEGYQTTAANMKALGMDPRDQIPFNFLFKGPPGTGKTTTAQKMGKVFYDMGFLAHAKVEQCSTTDMIGEYVGHTGPKVKKLLEKAMGKVLFIDEAYRLAEGGFATEAMDELVSSLTDPKYAQKLIVILAGYDEDIDRLMSINPGLTSRFPESVAFNHMEPETCLELLTKILDDLKKRKNAPLDLSVLKSPTAELRESILCLFKDLSQLKSWGNARDVKSLAKNMFGELISQATEPITHLVLTQDIILKVMGSMFAERARRTEAAETTRHGPNRIIPISGPTKKNVPDQRAKETDITMSSSTRNASSEGNGPSPNAPPPHVEKRAADPWNSTRQPGRDAGVSDEVWNQLEIDKKAAIAREEEYQRLQKERVEEEKRIEDMKKAELRALVDEEKRKLEQERIQMELARRERERILAALEEERRKQMEVQKKLRRMGPCPAGYQWIKQAEGYRCAGGSHFLSDGDVDRFCV</sequence>
<dbReference type="CDD" id="cd06008">
    <property type="entry name" value="NF-X1-zinc-finger"/>
    <property type="match status" value="1"/>
</dbReference>
<dbReference type="InterPro" id="IPR041677">
    <property type="entry name" value="DNA2/NAM7_AAA_11"/>
</dbReference>
<dbReference type="CDD" id="cd17936">
    <property type="entry name" value="EEXXEc_NFX1"/>
    <property type="match status" value="1"/>
</dbReference>
<organism evidence="8 9">
    <name type="scientific">Orbilia blumenaviensis</name>
    <dbReference type="NCBI Taxonomy" id="1796055"/>
    <lineage>
        <taxon>Eukaryota</taxon>
        <taxon>Fungi</taxon>
        <taxon>Dikarya</taxon>
        <taxon>Ascomycota</taxon>
        <taxon>Pezizomycotina</taxon>
        <taxon>Orbiliomycetes</taxon>
        <taxon>Orbiliales</taxon>
        <taxon>Orbiliaceae</taxon>
        <taxon>Orbilia</taxon>
    </lineage>
</organism>
<keyword evidence="4" id="KW-0067">ATP-binding</keyword>
<dbReference type="Pfam" id="PF17866">
    <property type="entry name" value="AAA_lid_6"/>
    <property type="match status" value="2"/>
</dbReference>
<dbReference type="FunFam" id="1.10.8.60:FF:000160">
    <property type="entry name" value="WGS project CABT00000000 data, contig 2.55"/>
    <property type="match status" value="1"/>
</dbReference>
<dbReference type="FunFam" id="1.10.8.60:FF:000159">
    <property type="entry name" value="p-loop containing nucleoside triphosphate hydrolase protein"/>
    <property type="match status" value="1"/>
</dbReference>
<dbReference type="CDD" id="cd00009">
    <property type="entry name" value="AAA"/>
    <property type="match status" value="3"/>
</dbReference>
<evidence type="ECO:0000256" key="3">
    <source>
        <dbReference type="ARBA" id="ARBA00022806"/>
    </source>
</evidence>
<dbReference type="InterPro" id="IPR003593">
    <property type="entry name" value="AAA+_ATPase"/>
</dbReference>